<dbReference type="PROSITE" id="PS51866">
    <property type="entry name" value="MOP"/>
    <property type="match status" value="1"/>
</dbReference>
<organism evidence="13 14">
    <name type="scientific">Pseudochelatococcus lubricantis</name>
    <dbReference type="NCBI Taxonomy" id="1538102"/>
    <lineage>
        <taxon>Bacteria</taxon>
        <taxon>Pseudomonadati</taxon>
        <taxon>Pseudomonadota</taxon>
        <taxon>Alphaproteobacteria</taxon>
        <taxon>Hyphomicrobiales</taxon>
        <taxon>Chelatococcaceae</taxon>
        <taxon>Pseudochelatococcus</taxon>
    </lineage>
</organism>
<evidence type="ECO:0000256" key="7">
    <source>
        <dbReference type="ARBA" id="ARBA00022840"/>
    </source>
</evidence>
<dbReference type="InterPro" id="IPR017871">
    <property type="entry name" value="ABC_transporter-like_CS"/>
</dbReference>
<dbReference type="InterPro" id="IPR008995">
    <property type="entry name" value="Mo/tungstate-bd_C_term_dom"/>
</dbReference>
<dbReference type="PANTHER" id="PTHR43514:SF4">
    <property type="entry name" value="ABC TRANSPORTER I FAMILY MEMBER 10"/>
    <property type="match status" value="1"/>
</dbReference>
<reference evidence="13 14" key="1">
    <citation type="submission" date="2020-03" db="EMBL/GenBank/DDBJ databases">
        <title>Genomic Encyclopedia of Type Strains, Phase IV (KMG-IV): sequencing the most valuable type-strain genomes for metagenomic binning, comparative biology and taxonomic classification.</title>
        <authorList>
            <person name="Goeker M."/>
        </authorList>
    </citation>
    <scope>NUCLEOTIDE SEQUENCE [LARGE SCALE GENOMIC DNA]</scope>
    <source>
        <strain evidence="13 14">DSM 103870</strain>
    </source>
</reference>
<dbReference type="PANTHER" id="PTHR43514">
    <property type="entry name" value="ABC TRANSPORTER I FAMILY MEMBER 10"/>
    <property type="match status" value="1"/>
</dbReference>
<dbReference type="Gene3D" id="3.40.50.300">
    <property type="entry name" value="P-loop containing nucleotide triphosphate hydrolases"/>
    <property type="match status" value="1"/>
</dbReference>
<evidence type="ECO:0000256" key="6">
    <source>
        <dbReference type="ARBA" id="ARBA00022741"/>
    </source>
</evidence>
<feature type="domain" description="Mop" evidence="12">
    <location>
        <begin position="294"/>
        <end position="360"/>
    </location>
</feature>
<keyword evidence="8" id="KW-1278">Translocase</keyword>
<keyword evidence="14" id="KW-1185">Reference proteome</keyword>
<dbReference type="NCBIfam" id="TIGR02142">
    <property type="entry name" value="modC_ABC"/>
    <property type="match status" value="1"/>
</dbReference>
<evidence type="ECO:0000256" key="9">
    <source>
        <dbReference type="ARBA" id="ARBA00023136"/>
    </source>
</evidence>
<keyword evidence="3" id="KW-1003">Cell membrane</keyword>
<dbReference type="InterPro" id="IPR003439">
    <property type="entry name" value="ABC_transporter-like_ATP-bd"/>
</dbReference>
<dbReference type="GO" id="GO:0005524">
    <property type="term" value="F:ATP binding"/>
    <property type="evidence" value="ECO:0007669"/>
    <property type="project" value="UniProtKB-KW"/>
</dbReference>
<evidence type="ECO:0000256" key="5">
    <source>
        <dbReference type="ARBA" id="ARBA00022519"/>
    </source>
</evidence>
<comment type="similarity">
    <text evidence="1">Belongs to the ABC transporter superfamily.</text>
</comment>
<dbReference type="InterPro" id="IPR004606">
    <property type="entry name" value="Mop_domain"/>
</dbReference>
<dbReference type="InterPro" id="IPR005116">
    <property type="entry name" value="Transp-assoc_OB_typ1"/>
</dbReference>
<gene>
    <name evidence="13" type="ORF">FHS82_003647</name>
</gene>
<dbReference type="InterPro" id="IPR050334">
    <property type="entry name" value="Molybdenum_import_ModC"/>
</dbReference>
<dbReference type="InterPro" id="IPR011868">
    <property type="entry name" value="ModC_ABC_ATP-bd"/>
</dbReference>
<keyword evidence="7 13" id="KW-0067">ATP-binding</keyword>
<accession>A0ABX0V3J3</accession>
<dbReference type="RefSeq" id="WP_166955511.1">
    <property type="nucleotide sequence ID" value="NZ_JAASQI010000010.1"/>
</dbReference>
<dbReference type="InterPro" id="IPR003593">
    <property type="entry name" value="AAA+_ATPase"/>
</dbReference>
<dbReference type="Gene3D" id="2.40.50.100">
    <property type="match status" value="1"/>
</dbReference>
<dbReference type="InterPro" id="IPR027417">
    <property type="entry name" value="P-loop_NTPase"/>
</dbReference>
<dbReference type="PROSITE" id="PS00211">
    <property type="entry name" value="ABC_TRANSPORTER_1"/>
    <property type="match status" value="1"/>
</dbReference>
<evidence type="ECO:0000256" key="3">
    <source>
        <dbReference type="ARBA" id="ARBA00022475"/>
    </source>
</evidence>
<comment type="caution">
    <text evidence="13">The sequence shown here is derived from an EMBL/GenBank/DDBJ whole genome shotgun (WGS) entry which is preliminary data.</text>
</comment>
<evidence type="ECO:0000313" key="13">
    <source>
        <dbReference type="EMBL" id="NIJ59786.1"/>
    </source>
</evidence>
<keyword evidence="2" id="KW-0813">Transport</keyword>
<keyword evidence="9" id="KW-0472">Membrane</keyword>
<sequence length="360" mass="38031">MSLDVFLRHRFPDFSADVSFSAPAPGVTALFGPSGCGKSTVLSAVSGLLRADEVRVVLDGIVLSDLPPERRRIGVVFQEGRLFPHLSVRDNLRYGLRRAPPGPIDPDETVELLGIGHLLKRYPATLSGGERQRVAIGRALLSQPRLLVMDEPLAALDAARKAEILPYLARLRDSLRTPVLYVSHAMEEVARLADTLVLMEAGRVIGCGPVGEIAARADLPLALGNDAGAIIPAEIAAHDDARALTVLRATGGAAGASSEGARFLVPRIGLPPGSRLRIRIPASDVVLALERPARISANNVIPGTVRAVREAPGGRLALVEIAVGDSLLLSQLTPDSVAQLEIEAGKPVLALFKSIAVQVL</sequence>
<keyword evidence="4 10" id="KW-0500">Molybdenum</keyword>
<dbReference type="Pfam" id="PF00005">
    <property type="entry name" value="ABC_tran"/>
    <property type="match status" value="1"/>
</dbReference>
<evidence type="ECO:0000256" key="8">
    <source>
        <dbReference type="ARBA" id="ARBA00022967"/>
    </source>
</evidence>
<proteinExistence type="inferred from homology"/>
<evidence type="ECO:0000256" key="2">
    <source>
        <dbReference type="ARBA" id="ARBA00022448"/>
    </source>
</evidence>
<evidence type="ECO:0000259" key="11">
    <source>
        <dbReference type="PROSITE" id="PS50893"/>
    </source>
</evidence>
<name>A0ABX0V3J3_9HYPH</name>
<dbReference type="Proteomes" id="UP001429580">
    <property type="component" value="Unassembled WGS sequence"/>
</dbReference>
<keyword evidence="6" id="KW-0547">Nucleotide-binding</keyword>
<evidence type="ECO:0000256" key="10">
    <source>
        <dbReference type="PROSITE-ProRule" id="PRU01213"/>
    </source>
</evidence>
<keyword evidence="5" id="KW-0997">Cell inner membrane</keyword>
<dbReference type="SUPFAM" id="SSF52540">
    <property type="entry name" value="P-loop containing nucleoside triphosphate hydrolases"/>
    <property type="match status" value="1"/>
</dbReference>
<dbReference type="EMBL" id="JAASQI010000010">
    <property type="protein sequence ID" value="NIJ59786.1"/>
    <property type="molecule type" value="Genomic_DNA"/>
</dbReference>
<dbReference type="Pfam" id="PF03459">
    <property type="entry name" value="TOBE"/>
    <property type="match status" value="1"/>
</dbReference>
<evidence type="ECO:0000313" key="14">
    <source>
        <dbReference type="Proteomes" id="UP001429580"/>
    </source>
</evidence>
<evidence type="ECO:0000256" key="4">
    <source>
        <dbReference type="ARBA" id="ARBA00022505"/>
    </source>
</evidence>
<evidence type="ECO:0000256" key="1">
    <source>
        <dbReference type="ARBA" id="ARBA00005417"/>
    </source>
</evidence>
<evidence type="ECO:0000259" key="12">
    <source>
        <dbReference type="PROSITE" id="PS51866"/>
    </source>
</evidence>
<protein>
    <submittedName>
        <fullName evidence="13">Molybdate transport system ATP-binding protein</fullName>
    </submittedName>
</protein>
<feature type="domain" description="ABC transporter" evidence="11">
    <location>
        <begin position="1"/>
        <end position="226"/>
    </location>
</feature>
<dbReference type="PROSITE" id="PS50893">
    <property type="entry name" value="ABC_TRANSPORTER_2"/>
    <property type="match status" value="1"/>
</dbReference>
<dbReference type="SUPFAM" id="SSF50331">
    <property type="entry name" value="MOP-like"/>
    <property type="match status" value="1"/>
</dbReference>
<dbReference type="SMART" id="SM00382">
    <property type="entry name" value="AAA"/>
    <property type="match status" value="1"/>
</dbReference>